<feature type="transmembrane region" description="Helical" evidence="6">
    <location>
        <begin position="95"/>
        <end position="114"/>
    </location>
</feature>
<evidence type="ECO:0000256" key="5">
    <source>
        <dbReference type="ARBA" id="ARBA00023136"/>
    </source>
</evidence>
<dbReference type="RefSeq" id="WP_212690502.1">
    <property type="nucleotide sequence ID" value="NZ_CP058561.1"/>
</dbReference>
<dbReference type="GO" id="GO:0022857">
    <property type="term" value="F:transmembrane transporter activity"/>
    <property type="evidence" value="ECO:0007669"/>
    <property type="project" value="InterPro"/>
</dbReference>
<dbReference type="AlphaFoldDB" id="A0A8J8MCF0"/>
<dbReference type="PANTHER" id="PTHR23513">
    <property type="entry name" value="INTEGRAL MEMBRANE EFFLUX PROTEIN-RELATED"/>
    <property type="match status" value="1"/>
</dbReference>
<feature type="transmembrane region" description="Helical" evidence="6">
    <location>
        <begin position="340"/>
        <end position="359"/>
    </location>
</feature>
<organism evidence="7 8">
    <name type="scientific">Vallitalea guaymasensis</name>
    <dbReference type="NCBI Taxonomy" id="1185412"/>
    <lineage>
        <taxon>Bacteria</taxon>
        <taxon>Bacillati</taxon>
        <taxon>Bacillota</taxon>
        <taxon>Clostridia</taxon>
        <taxon>Lachnospirales</taxon>
        <taxon>Vallitaleaceae</taxon>
        <taxon>Vallitalea</taxon>
    </lineage>
</organism>
<evidence type="ECO:0000313" key="8">
    <source>
        <dbReference type="Proteomes" id="UP000677305"/>
    </source>
</evidence>
<dbReference type="EMBL" id="CP058561">
    <property type="protein sequence ID" value="QUH30327.1"/>
    <property type="molecule type" value="Genomic_DNA"/>
</dbReference>
<feature type="transmembrane region" description="Helical" evidence="6">
    <location>
        <begin position="71"/>
        <end position="89"/>
    </location>
</feature>
<dbReference type="CDD" id="cd06173">
    <property type="entry name" value="MFS_MefA_like"/>
    <property type="match status" value="1"/>
</dbReference>
<feature type="transmembrane region" description="Helical" evidence="6">
    <location>
        <begin position="365"/>
        <end position="386"/>
    </location>
</feature>
<evidence type="ECO:0000256" key="3">
    <source>
        <dbReference type="ARBA" id="ARBA00022692"/>
    </source>
</evidence>
<protein>
    <submittedName>
        <fullName evidence="7">MFS transporter</fullName>
    </submittedName>
</protein>
<dbReference type="Pfam" id="PF07690">
    <property type="entry name" value="MFS_1"/>
    <property type="match status" value="1"/>
</dbReference>
<keyword evidence="3 6" id="KW-0812">Transmembrane</keyword>
<dbReference type="GO" id="GO:0005886">
    <property type="term" value="C:plasma membrane"/>
    <property type="evidence" value="ECO:0007669"/>
    <property type="project" value="UniProtKB-SubCell"/>
</dbReference>
<feature type="transmembrane region" description="Helical" evidence="6">
    <location>
        <begin position="38"/>
        <end position="59"/>
    </location>
</feature>
<dbReference type="Proteomes" id="UP000677305">
    <property type="component" value="Chromosome"/>
</dbReference>
<keyword evidence="2" id="KW-1003">Cell membrane</keyword>
<dbReference type="SUPFAM" id="SSF103473">
    <property type="entry name" value="MFS general substrate transporter"/>
    <property type="match status" value="1"/>
</dbReference>
<sequence>MKYKNNVLLVSGNIVSKMGSTLHNIALKSWLISISHNAALLGWISALTTIPMLLFNFVSGYLADTKNKKRIIVVTDFVSGIVCLLFALLVNINKIYVPLILVVNITLAICHSLFSPSLRALVPAIISKETIKKTNAVLSNLTELVKIVSPALTAYLLTIDSISIKTLFVINGVSFLLSSISEMFIDYRYKNGNSKSSVKDLFYNIKDGFYYLKSHTVLFKLIIFAMITNLFLSGYNVLLPYYGEVILRDSKIYGIALSFEAAGAIIASFFIYLSKKKEVDLNDIVKATIPQGLSLIIGAYPHSYALFISVFLFGYFLSRFNVLFFTYIQSNCDESYLGRVFSVIFTMAGVLMPLGDIIFGYVSSILANYTFVVIGGGILIATLFIFNKKPKVNQTYNP</sequence>
<proteinExistence type="predicted"/>
<dbReference type="InterPro" id="IPR011701">
    <property type="entry name" value="MFS"/>
</dbReference>
<evidence type="ECO:0000256" key="2">
    <source>
        <dbReference type="ARBA" id="ARBA00022475"/>
    </source>
</evidence>
<name>A0A8J8MCF0_9FIRM</name>
<evidence type="ECO:0000256" key="6">
    <source>
        <dbReference type="SAM" id="Phobius"/>
    </source>
</evidence>
<gene>
    <name evidence="7" type="ORF">HYG85_16020</name>
</gene>
<evidence type="ECO:0000256" key="4">
    <source>
        <dbReference type="ARBA" id="ARBA00022989"/>
    </source>
</evidence>
<dbReference type="InterPro" id="IPR036259">
    <property type="entry name" value="MFS_trans_sf"/>
</dbReference>
<keyword evidence="8" id="KW-1185">Reference proteome</keyword>
<reference evidence="7 8" key="1">
    <citation type="submission" date="2020-07" db="EMBL/GenBank/DDBJ databases">
        <title>Vallitalea guaymasensis genome.</title>
        <authorList>
            <person name="Postec A."/>
        </authorList>
    </citation>
    <scope>NUCLEOTIDE SEQUENCE [LARGE SCALE GENOMIC DNA]</scope>
    <source>
        <strain evidence="7 8">Ra1766G1</strain>
    </source>
</reference>
<dbReference type="PANTHER" id="PTHR23513:SF11">
    <property type="entry name" value="STAPHYLOFERRIN A TRANSPORTER"/>
    <property type="match status" value="1"/>
</dbReference>
<evidence type="ECO:0000256" key="1">
    <source>
        <dbReference type="ARBA" id="ARBA00004651"/>
    </source>
</evidence>
<accession>A0A8J8MCF0</accession>
<feature type="transmembrane region" description="Helical" evidence="6">
    <location>
        <begin position="210"/>
        <end position="232"/>
    </location>
</feature>
<dbReference type="KEGG" id="vgu:HYG85_16020"/>
<evidence type="ECO:0000313" key="7">
    <source>
        <dbReference type="EMBL" id="QUH30327.1"/>
    </source>
</evidence>
<comment type="subcellular location">
    <subcellularLocation>
        <location evidence="1">Cell membrane</location>
        <topology evidence="1">Multi-pass membrane protein</topology>
    </subcellularLocation>
</comment>
<feature type="transmembrane region" description="Helical" evidence="6">
    <location>
        <begin position="168"/>
        <end position="189"/>
    </location>
</feature>
<dbReference type="Gene3D" id="1.20.1250.20">
    <property type="entry name" value="MFS general substrate transporter like domains"/>
    <property type="match status" value="1"/>
</dbReference>
<feature type="transmembrane region" description="Helical" evidence="6">
    <location>
        <begin position="252"/>
        <end position="272"/>
    </location>
</feature>
<keyword evidence="4 6" id="KW-1133">Transmembrane helix</keyword>
<keyword evidence="5 6" id="KW-0472">Membrane</keyword>